<dbReference type="STRING" id="1423730.FC75_GL002088"/>
<comment type="caution">
    <text evidence="8">The sequence shown here is derived from an EMBL/GenBank/DDBJ whole genome shotgun (WGS) entry which is preliminary data.</text>
</comment>
<dbReference type="Gene3D" id="3.40.190.10">
    <property type="entry name" value="Periplasmic binding protein-like II"/>
    <property type="match status" value="2"/>
</dbReference>
<dbReference type="PANTHER" id="PTHR30429:SF3">
    <property type="entry name" value="LIPOPROTEIN"/>
    <property type="match status" value="1"/>
</dbReference>
<reference evidence="8 9" key="1">
    <citation type="journal article" date="2015" name="Genome Announc.">
        <title>Expanding the biotechnology potential of lactobacilli through comparative genomics of 213 strains and associated genera.</title>
        <authorList>
            <person name="Sun Z."/>
            <person name="Harris H.M."/>
            <person name="McCann A."/>
            <person name="Guo C."/>
            <person name="Argimon S."/>
            <person name="Zhang W."/>
            <person name="Yang X."/>
            <person name="Jeffery I.B."/>
            <person name="Cooney J.C."/>
            <person name="Kagawa T.F."/>
            <person name="Liu W."/>
            <person name="Song Y."/>
            <person name="Salvetti E."/>
            <person name="Wrobel A."/>
            <person name="Rasinkangas P."/>
            <person name="Parkhill J."/>
            <person name="Rea M.C."/>
            <person name="O'Sullivan O."/>
            <person name="Ritari J."/>
            <person name="Douillard F.P."/>
            <person name="Paul Ross R."/>
            <person name="Yang R."/>
            <person name="Briner A.E."/>
            <person name="Felis G.E."/>
            <person name="de Vos W.M."/>
            <person name="Barrangou R."/>
            <person name="Klaenhammer T.R."/>
            <person name="Caufield P.W."/>
            <person name="Cui Y."/>
            <person name="Zhang H."/>
            <person name="O'Toole P.W."/>
        </authorList>
    </citation>
    <scope>NUCLEOTIDE SEQUENCE [LARGE SCALE GENOMIC DNA]</scope>
    <source>
        <strain evidence="8 9">DSM 22697</strain>
    </source>
</reference>
<organism evidence="8 9">
    <name type="scientific">Lacticaseibacillus camelliae DSM 22697 = JCM 13995</name>
    <dbReference type="NCBI Taxonomy" id="1423730"/>
    <lineage>
        <taxon>Bacteria</taxon>
        <taxon>Bacillati</taxon>
        <taxon>Bacillota</taxon>
        <taxon>Bacilli</taxon>
        <taxon>Lactobacillales</taxon>
        <taxon>Lactobacillaceae</taxon>
        <taxon>Lacticaseibacillus</taxon>
    </lineage>
</organism>
<accession>A0A0R2FC00</accession>
<evidence type="ECO:0000256" key="4">
    <source>
        <dbReference type="ARBA" id="ARBA00023136"/>
    </source>
</evidence>
<feature type="chain" id="PRO_5039273015" evidence="7">
    <location>
        <begin position="22"/>
        <end position="271"/>
    </location>
</feature>
<keyword evidence="9" id="KW-1185">Reference proteome</keyword>
<feature type="signal peptide" evidence="7">
    <location>
        <begin position="1"/>
        <end position="21"/>
    </location>
</feature>
<comment type="subcellular location">
    <subcellularLocation>
        <location evidence="1">Membrane</location>
        <topology evidence="1">Lipid-anchor</topology>
    </subcellularLocation>
</comment>
<evidence type="ECO:0000256" key="3">
    <source>
        <dbReference type="ARBA" id="ARBA00022729"/>
    </source>
</evidence>
<name>A0A0R2FC00_9LACO</name>
<protein>
    <submittedName>
        <fullName evidence="8">ABC transporter substrate-binding protein, NLPA lipoprotein</fullName>
    </submittedName>
</protein>
<dbReference type="Proteomes" id="UP000050865">
    <property type="component" value="Unassembled WGS sequence"/>
</dbReference>
<keyword evidence="4" id="KW-0472">Membrane</keyword>
<gene>
    <name evidence="8" type="ORF">FC75_GL002088</name>
</gene>
<proteinExistence type="inferred from homology"/>
<sequence>MKISKWFGVFLAAAAVLTLSACGNSAQKETTVKLGIVGSDKGGVWKTVAGNLKKQGIDLKIVQFSDYNQPNIALRDGDLDLNATQQRSFLATWDKDHKSTLTPIGDTVIAPLAVYSKKLTSLKQLKKGASVAIPNDSTDETRSLELLADAKLITLDNKALPTLHDIKSNKLGLKIKELDPNLIPTSLPDVDIAIINSGIAADARLNPDQALYRAKITQASKPWINVVAARKGDIHNKTYQKVVKAYQQPQIGKLIKKVNHDTVLPAWNLKL</sequence>
<evidence type="ECO:0000256" key="5">
    <source>
        <dbReference type="ARBA" id="ARBA00023139"/>
    </source>
</evidence>
<dbReference type="PROSITE" id="PS51257">
    <property type="entry name" value="PROKAR_LIPOPROTEIN"/>
    <property type="match status" value="1"/>
</dbReference>
<dbReference type="RefSeq" id="WP_056988716.1">
    <property type="nucleotide sequence ID" value="NZ_AYZJ01000002.1"/>
</dbReference>
<evidence type="ECO:0000256" key="2">
    <source>
        <dbReference type="ARBA" id="ARBA00008973"/>
    </source>
</evidence>
<comment type="similarity">
    <text evidence="2">Belongs to the NlpA lipoprotein family.</text>
</comment>
<evidence type="ECO:0000256" key="7">
    <source>
        <dbReference type="SAM" id="SignalP"/>
    </source>
</evidence>
<keyword evidence="3 7" id="KW-0732">Signal</keyword>
<dbReference type="SUPFAM" id="SSF53850">
    <property type="entry name" value="Periplasmic binding protein-like II"/>
    <property type="match status" value="1"/>
</dbReference>
<keyword evidence="6 8" id="KW-0449">Lipoprotein</keyword>
<dbReference type="PATRIC" id="fig|1423730.4.peg.2170"/>
<keyword evidence="5" id="KW-0564">Palmitate</keyword>
<dbReference type="Pfam" id="PF03180">
    <property type="entry name" value="Lipoprotein_9"/>
    <property type="match status" value="1"/>
</dbReference>
<dbReference type="EMBL" id="AYZJ01000002">
    <property type="protein sequence ID" value="KRN25952.1"/>
    <property type="molecule type" value="Genomic_DNA"/>
</dbReference>
<dbReference type="InterPro" id="IPR004872">
    <property type="entry name" value="Lipoprotein_NlpA"/>
</dbReference>
<evidence type="ECO:0000256" key="6">
    <source>
        <dbReference type="ARBA" id="ARBA00023288"/>
    </source>
</evidence>
<evidence type="ECO:0000256" key="1">
    <source>
        <dbReference type="ARBA" id="ARBA00004635"/>
    </source>
</evidence>
<dbReference type="GO" id="GO:0016020">
    <property type="term" value="C:membrane"/>
    <property type="evidence" value="ECO:0007669"/>
    <property type="project" value="UniProtKB-SubCell"/>
</dbReference>
<dbReference type="AlphaFoldDB" id="A0A0R2FC00"/>
<evidence type="ECO:0000313" key="9">
    <source>
        <dbReference type="Proteomes" id="UP000050865"/>
    </source>
</evidence>
<dbReference type="PANTHER" id="PTHR30429">
    <property type="entry name" value="D-METHIONINE-BINDING LIPOPROTEIN METQ"/>
    <property type="match status" value="1"/>
</dbReference>
<evidence type="ECO:0000313" key="8">
    <source>
        <dbReference type="EMBL" id="KRN25952.1"/>
    </source>
</evidence>